<evidence type="ECO:0000256" key="2">
    <source>
        <dbReference type="SAM" id="MobiDB-lite"/>
    </source>
</evidence>
<dbReference type="InterPro" id="IPR051970">
    <property type="entry name" value="TEL2_Regulation"/>
</dbReference>
<evidence type="ECO:0000256" key="1">
    <source>
        <dbReference type="ARBA" id="ARBA00006133"/>
    </source>
</evidence>
<dbReference type="Proteomes" id="UP000799436">
    <property type="component" value="Unassembled WGS sequence"/>
</dbReference>
<feature type="compositionally biased region" description="Pro residues" evidence="2">
    <location>
        <begin position="559"/>
        <end position="568"/>
    </location>
</feature>
<feature type="domain" description="Telomere length regulation protein conserved" evidence="3">
    <location>
        <begin position="625"/>
        <end position="735"/>
    </location>
</feature>
<dbReference type="Pfam" id="PF10193">
    <property type="entry name" value="Telomere_reg-2"/>
    <property type="match status" value="1"/>
</dbReference>
<feature type="region of interest" description="Disordered" evidence="2">
    <location>
        <begin position="590"/>
        <end position="620"/>
    </location>
</feature>
<dbReference type="PANTHER" id="PTHR15830:SF10">
    <property type="entry name" value="TELOMERE LENGTH REGULATION PROTEIN TEL2 HOMOLOG"/>
    <property type="match status" value="1"/>
</dbReference>
<dbReference type="InterPro" id="IPR038528">
    <property type="entry name" value="TEL2_C_sf"/>
</dbReference>
<dbReference type="OrthoDB" id="10258062at2759"/>
<feature type="compositionally biased region" description="Low complexity" evidence="2">
    <location>
        <begin position="1073"/>
        <end position="1087"/>
    </location>
</feature>
<dbReference type="GO" id="GO:0005829">
    <property type="term" value="C:cytosol"/>
    <property type="evidence" value="ECO:0007669"/>
    <property type="project" value="TreeGrafter"/>
</dbReference>
<feature type="region of interest" description="Disordered" evidence="2">
    <location>
        <begin position="1049"/>
        <end position="1087"/>
    </location>
</feature>
<sequence length="1087" mass="118887">MADLLSAVKTVRSQSDATPEPALTVITTQRKNEATANANGRKDELKSDGISSHQTTISACSTPEDALQLLRSQPDTTTFLSILSLLCSDNGFDKVFSLAAPGPLQAQLVNTLLTTSLPAFWPILDDKDRAVLITCLTNVTGINAVIARLRTLTTQASTSKSQSDIESIRTLVDVLGGCLRGDHAVTKLWQGLHSSLSDATKRQIVRKDLVNALASGKVVSITAQAEDVVVRAKLESRTKPYCYWLSNGPDYAAWLGRNIAELAVRTLDGTTSVGAASQLLAKSLTLGHLSTFLKGFFSLVAVSEDRVIAVFRQLPSYSRRKLLEMTMRWLSELAPSDAQDAISPGSIRAMAALFAVFLRADSSTCQTLASLLGDATFNVSISLSVRRAAVTVIAAFNPDELQALLEKTMTTFGDRLFIDHAPILQQENLAQSLLLAAGYLHRQTPMAVLMTARSRGHMQGTSNRLDTSGQRARWLGMAVATAVSSLVDKEGAKMDFHVDEMKTDETKWYVDLIHVQDQVGTLQDFEALIRAQDKMVKSPRRSARIVVDQPRILNGKPVFGPPRPPEPAQPAQSSQREVVGDKVIELLDDVSDEDDDLKPYTKPDSDPDDSDEDATLVNRNRPRAPVYVRDLMRLLNDDKDPNKFQLGIKHATPLIRRKFTFGNEVKDHSEELLRTLCNLQDPFSTENFDELRLQAMIAVLLADINTLAPWLSKKAFAGEYSLAQRCIMLSALGLAGRELAGFQHEDALNPAITNTDFPTKRLPPRLHALYAPASNPLARLNTAYKTQQHHLLQPLALEAADKSTSHLNAIKVRTFSSRLTDNNRTKRHPPPNNLAKIFNTTFFYPLLTHYQREIAAYSSSSIWTTAPILLTTYLKTLVLLLHASGSATLHLPTLTSDFWDFLLSLRTQAGMDITVLEAVLFGLLTLLEVNTDHRRLAEEQAKQLMETQEWVGLVFEKFGGRGGEMVLSGSGAGEEEEKVRTLSAGVLVKCGEVVEAYQKVLFGSAQTMDHSHMDHSHSGMDHGGMDHGGMDHGDAPMCSMNVHLPPTIPNNQSILLTPSHPNRCSSPGPQKTSASSSPPGASPASGA</sequence>
<dbReference type="PANTHER" id="PTHR15830">
    <property type="entry name" value="TELOMERE LENGTH REGULATION PROTEIN TEL2 FAMILY MEMBER"/>
    <property type="match status" value="1"/>
</dbReference>
<dbReference type="GO" id="GO:0042162">
    <property type="term" value="F:telomeric DNA binding"/>
    <property type="evidence" value="ECO:0007669"/>
    <property type="project" value="TreeGrafter"/>
</dbReference>
<keyword evidence="5" id="KW-1185">Reference proteome</keyword>
<reference evidence="4" key="1">
    <citation type="journal article" date="2020" name="Stud. Mycol.">
        <title>101 Dothideomycetes genomes: a test case for predicting lifestyles and emergence of pathogens.</title>
        <authorList>
            <person name="Haridas S."/>
            <person name="Albert R."/>
            <person name="Binder M."/>
            <person name="Bloem J."/>
            <person name="Labutti K."/>
            <person name="Salamov A."/>
            <person name="Andreopoulos B."/>
            <person name="Baker S."/>
            <person name="Barry K."/>
            <person name="Bills G."/>
            <person name="Bluhm B."/>
            <person name="Cannon C."/>
            <person name="Castanera R."/>
            <person name="Culley D."/>
            <person name="Daum C."/>
            <person name="Ezra D."/>
            <person name="Gonzalez J."/>
            <person name="Henrissat B."/>
            <person name="Kuo A."/>
            <person name="Liang C."/>
            <person name="Lipzen A."/>
            <person name="Lutzoni F."/>
            <person name="Magnuson J."/>
            <person name="Mondo S."/>
            <person name="Nolan M."/>
            <person name="Ohm R."/>
            <person name="Pangilinan J."/>
            <person name="Park H.-J."/>
            <person name="Ramirez L."/>
            <person name="Alfaro M."/>
            <person name="Sun H."/>
            <person name="Tritt A."/>
            <person name="Yoshinaga Y."/>
            <person name="Zwiers L.-H."/>
            <person name="Turgeon B."/>
            <person name="Goodwin S."/>
            <person name="Spatafora J."/>
            <person name="Crous P."/>
            <person name="Grigoriev I."/>
        </authorList>
    </citation>
    <scope>NUCLEOTIDE SEQUENCE</scope>
    <source>
        <strain evidence="4">CBS 116005</strain>
    </source>
</reference>
<dbReference type="GO" id="GO:0051083">
    <property type="term" value="P:'de novo' cotranslational protein folding"/>
    <property type="evidence" value="ECO:0007669"/>
    <property type="project" value="TreeGrafter"/>
</dbReference>
<dbReference type="EMBL" id="ML995816">
    <property type="protein sequence ID" value="KAF2772027.1"/>
    <property type="molecule type" value="Genomic_DNA"/>
</dbReference>
<comment type="similarity">
    <text evidence="1">Belongs to the TEL2 family.</text>
</comment>
<name>A0A6G1LGL0_9PEZI</name>
<dbReference type="InterPro" id="IPR019337">
    <property type="entry name" value="Telomere_length_regulation_dom"/>
</dbReference>
<feature type="region of interest" description="Disordered" evidence="2">
    <location>
        <begin position="552"/>
        <end position="578"/>
    </location>
</feature>
<dbReference type="GO" id="GO:0051879">
    <property type="term" value="F:Hsp90 protein binding"/>
    <property type="evidence" value="ECO:0007669"/>
    <property type="project" value="TreeGrafter"/>
</dbReference>
<evidence type="ECO:0000259" key="3">
    <source>
        <dbReference type="Pfam" id="PF10193"/>
    </source>
</evidence>
<accession>A0A6G1LGL0</accession>
<feature type="region of interest" description="Disordered" evidence="2">
    <location>
        <begin position="31"/>
        <end position="50"/>
    </location>
</feature>
<evidence type="ECO:0000313" key="4">
    <source>
        <dbReference type="EMBL" id="KAF2772027.1"/>
    </source>
</evidence>
<dbReference type="AlphaFoldDB" id="A0A6G1LGL0"/>
<gene>
    <name evidence="4" type="ORF">EJ03DRAFT_341792</name>
</gene>
<evidence type="ECO:0000313" key="5">
    <source>
        <dbReference type="Proteomes" id="UP000799436"/>
    </source>
</evidence>
<feature type="compositionally biased region" description="Polar residues" evidence="2">
    <location>
        <begin position="1049"/>
        <end position="1072"/>
    </location>
</feature>
<protein>
    <recommendedName>
        <fullName evidence="3">Telomere length regulation protein conserved domain-containing protein</fullName>
    </recommendedName>
</protein>
<organism evidence="4 5">
    <name type="scientific">Teratosphaeria nubilosa</name>
    <dbReference type="NCBI Taxonomy" id="161662"/>
    <lineage>
        <taxon>Eukaryota</taxon>
        <taxon>Fungi</taxon>
        <taxon>Dikarya</taxon>
        <taxon>Ascomycota</taxon>
        <taxon>Pezizomycotina</taxon>
        <taxon>Dothideomycetes</taxon>
        <taxon>Dothideomycetidae</taxon>
        <taxon>Mycosphaerellales</taxon>
        <taxon>Teratosphaeriaceae</taxon>
        <taxon>Teratosphaeria</taxon>
    </lineage>
</organism>
<dbReference type="Gene3D" id="1.25.40.720">
    <property type="entry name" value="Telomere length regulation protein 2, C-terminal domain"/>
    <property type="match status" value="2"/>
</dbReference>
<proteinExistence type="inferred from homology"/>